<evidence type="ECO:0000256" key="1">
    <source>
        <dbReference type="SAM" id="Phobius"/>
    </source>
</evidence>
<feature type="transmembrane region" description="Helical" evidence="1">
    <location>
        <begin position="89"/>
        <end position="108"/>
    </location>
</feature>
<sequence>MVTMGIGKAPRNSAVLPFYGAGTIFFLILTILMFIAADSFKEHFFHPHTLALVHTAALGWGTMIIFGAAYQLMPVIFEEELFSSKMAFISFWFLLIGSIILIASFWFFEVGLFMITGGSAILIAVILYNFNVFKTAVKSILTIQKLFLMASALWLFITVTVGLLLAINLYYPYIPTNHLEILKLHAHIGFAGWFLQLITGVSSKLVPMFLFGKSDKIRLLKIAFVFQNTGLIAFLLDDFFIGASDRVFIYYVLILIGILFWLAYLKDAYKKRLKKKVDIQMRHALISMVSLIIALILIPVVLMVSGNQWSVLYGTFIFLGWISAIIFGKTFKTLPFIIWNMHYKDVHGKKNMPLPRDLYIEKLLFYQFWCFVAALGVLILGILIEEIIIIKIGLLIWIVVALLYVFNVAKVFLHKKII</sequence>
<feature type="transmembrane region" description="Helical" evidence="1">
    <location>
        <begin position="114"/>
        <end position="134"/>
    </location>
</feature>
<feature type="transmembrane region" description="Helical" evidence="1">
    <location>
        <begin position="14"/>
        <end position="37"/>
    </location>
</feature>
<feature type="transmembrane region" description="Helical" evidence="1">
    <location>
        <begin position="285"/>
        <end position="305"/>
    </location>
</feature>
<name>A0A4R1M077_9SPHI</name>
<evidence type="ECO:0000313" key="3">
    <source>
        <dbReference type="Proteomes" id="UP000294616"/>
    </source>
</evidence>
<feature type="transmembrane region" description="Helical" evidence="1">
    <location>
        <begin position="390"/>
        <end position="413"/>
    </location>
</feature>
<feature type="transmembrane region" description="Helical" evidence="1">
    <location>
        <begin position="57"/>
        <end position="77"/>
    </location>
</feature>
<dbReference type="Proteomes" id="UP000294616">
    <property type="component" value="Unassembled WGS sequence"/>
</dbReference>
<gene>
    <name evidence="2" type="ORF">C8N28_1620</name>
</gene>
<feature type="transmembrane region" description="Helical" evidence="1">
    <location>
        <begin position="311"/>
        <end position="331"/>
    </location>
</feature>
<proteinExistence type="predicted"/>
<keyword evidence="1" id="KW-1133">Transmembrane helix</keyword>
<feature type="transmembrane region" description="Helical" evidence="1">
    <location>
        <begin position="191"/>
        <end position="212"/>
    </location>
</feature>
<dbReference type="RefSeq" id="WP_132223512.1">
    <property type="nucleotide sequence ID" value="NZ_SMGO01000002.1"/>
</dbReference>
<protein>
    <recommendedName>
        <fullName evidence="4">Cytochrome C and Quinol oxidase polypeptide I</fullName>
    </recommendedName>
</protein>
<dbReference type="InterPro" id="IPR036927">
    <property type="entry name" value="Cyt_c_oxase-like_su1_sf"/>
</dbReference>
<keyword evidence="1" id="KW-0472">Membrane</keyword>
<feature type="transmembrane region" description="Helical" evidence="1">
    <location>
        <begin position="363"/>
        <end position="384"/>
    </location>
</feature>
<feature type="transmembrane region" description="Helical" evidence="1">
    <location>
        <begin position="248"/>
        <end position="265"/>
    </location>
</feature>
<reference evidence="2 3" key="1">
    <citation type="submission" date="2019-03" db="EMBL/GenBank/DDBJ databases">
        <title>Genomic Encyclopedia of Archaeal and Bacterial Type Strains, Phase II (KMG-II): from individual species to whole genera.</title>
        <authorList>
            <person name="Goeker M."/>
        </authorList>
    </citation>
    <scope>NUCLEOTIDE SEQUENCE [LARGE SCALE GENOMIC DNA]</scope>
    <source>
        <strain evidence="2 3">DSM 22554</strain>
    </source>
</reference>
<accession>A0A4R1M077</accession>
<feature type="transmembrane region" description="Helical" evidence="1">
    <location>
        <begin position="146"/>
        <end position="171"/>
    </location>
</feature>
<keyword evidence="3" id="KW-1185">Reference proteome</keyword>
<dbReference type="EMBL" id="SMGO01000002">
    <property type="protein sequence ID" value="TCK83033.1"/>
    <property type="molecule type" value="Genomic_DNA"/>
</dbReference>
<keyword evidence="1" id="KW-0812">Transmembrane</keyword>
<dbReference type="Gene3D" id="1.20.210.10">
    <property type="entry name" value="Cytochrome c oxidase-like, subunit I domain"/>
    <property type="match status" value="1"/>
</dbReference>
<dbReference type="AlphaFoldDB" id="A0A4R1M077"/>
<comment type="caution">
    <text evidence="2">The sequence shown here is derived from an EMBL/GenBank/DDBJ whole genome shotgun (WGS) entry which is preliminary data.</text>
</comment>
<evidence type="ECO:0008006" key="4">
    <source>
        <dbReference type="Google" id="ProtNLM"/>
    </source>
</evidence>
<feature type="transmembrane region" description="Helical" evidence="1">
    <location>
        <begin position="219"/>
        <end position="236"/>
    </location>
</feature>
<evidence type="ECO:0000313" key="2">
    <source>
        <dbReference type="EMBL" id="TCK83033.1"/>
    </source>
</evidence>
<dbReference type="OrthoDB" id="5245199at2"/>
<dbReference type="SUPFAM" id="SSF81442">
    <property type="entry name" value="Cytochrome c oxidase subunit I-like"/>
    <property type="match status" value="1"/>
</dbReference>
<organism evidence="2 3">
    <name type="scientific">Albibacterium bauzanense</name>
    <dbReference type="NCBI Taxonomy" id="653929"/>
    <lineage>
        <taxon>Bacteria</taxon>
        <taxon>Pseudomonadati</taxon>
        <taxon>Bacteroidota</taxon>
        <taxon>Sphingobacteriia</taxon>
        <taxon>Sphingobacteriales</taxon>
        <taxon>Sphingobacteriaceae</taxon>
        <taxon>Albibacterium</taxon>
    </lineage>
</organism>